<dbReference type="RefSeq" id="WP_407660216.1">
    <property type="nucleotide sequence ID" value="NZ_BSPF01000003.1"/>
</dbReference>
<dbReference type="InterPro" id="IPR004307">
    <property type="entry name" value="TspO_MBR"/>
</dbReference>
<keyword evidence="3 6" id="KW-0812">Transmembrane</keyword>
<keyword evidence="5 6" id="KW-0472">Membrane</keyword>
<dbReference type="Gene3D" id="1.20.1260.100">
    <property type="entry name" value="TspO/MBR protein"/>
    <property type="match status" value="1"/>
</dbReference>
<dbReference type="CDD" id="cd15904">
    <property type="entry name" value="TSPO_MBR"/>
    <property type="match status" value="1"/>
</dbReference>
<dbReference type="AlphaFoldDB" id="A0A562PDK3"/>
<feature type="transmembrane region" description="Helical" evidence="6">
    <location>
        <begin position="38"/>
        <end position="59"/>
    </location>
</feature>
<protein>
    <submittedName>
        <fullName evidence="7">TspO/MBR related protein</fullName>
    </submittedName>
</protein>
<evidence type="ECO:0000256" key="1">
    <source>
        <dbReference type="ARBA" id="ARBA00004141"/>
    </source>
</evidence>
<dbReference type="FunFam" id="1.20.1260.100:FF:000001">
    <property type="entry name" value="translocator protein 2"/>
    <property type="match status" value="1"/>
</dbReference>
<evidence type="ECO:0000313" key="8">
    <source>
        <dbReference type="Proteomes" id="UP000317122"/>
    </source>
</evidence>
<accession>A0A562PDK3</accession>
<reference evidence="7 8" key="1">
    <citation type="journal article" date="2015" name="Stand. Genomic Sci.">
        <title>Genomic Encyclopedia of Bacterial and Archaeal Type Strains, Phase III: the genomes of soil and plant-associated and newly described type strains.</title>
        <authorList>
            <person name="Whitman W.B."/>
            <person name="Woyke T."/>
            <person name="Klenk H.P."/>
            <person name="Zhou Y."/>
            <person name="Lilburn T.G."/>
            <person name="Beck B.J."/>
            <person name="De Vos P."/>
            <person name="Vandamme P."/>
            <person name="Eisen J.A."/>
            <person name="Garrity G."/>
            <person name="Hugenholtz P."/>
            <person name="Kyrpides N.C."/>
        </authorList>
    </citation>
    <scope>NUCLEOTIDE SEQUENCE [LARGE SCALE GENOMIC DNA]</scope>
    <source>
        <strain evidence="7 8">CGMCC 1.2546</strain>
    </source>
</reference>
<evidence type="ECO:0000256" key="3">
    <source>
        <dbReference type="ARBA" id="ARBA00022692"/>
    </source>
</evidence>
<evidence type="ECO:0000313" key="7">
    <source>
        <dbReference type="EMBL" id="TWI42056.1"/>
    </source>
</evidence>
<name>A0A562PDK3_9HYPH</name>
<gene>
    <name evidence="7" type="ORF">IQ26_00981</name>
</gene>
<feature type="transmembrane region" description="Helical" evidence="6">
    <location>
        <begin position="71"/>
        <end position="89"/>
    </location>
</feature>
<proteinExistence type="inferred from homology"/>
<comment type="subcellular location">
    <subcellularLocation>
        <location evidence="1">Membrane</location>
        <topology evidence="1">Multi-pass membrane protein</topology>
    </subcellularLocation>
</comment>
<comment type="similarity">
    <text evidence="2">Belongs to the TspO/BZRP family.</text>
</comment>
<dbReference type="GO" id="GO:0033013">
    <property type="term" value="P:tetrapyrrole metabolic process"/>
    <property type="evidence" value="ECO:0007669"/>
    <property type="project" value="UniProtKB-ARBA"/>
</dbReference>
<dbReference type="PANTHER" id="PTHR10057:SF0">
    <property type="entry name" value="TRANSLOCATOR PROTEIN"/>
    <property type="match status" value="1"/>
</dbReference>
<dbReference type="PIRSF" id="PIRSF005859">
    <property type="entry name" value="PBR"/>
    <property type="match status" value="1"/>
</dbReference>
<dbReference type="GO" id="GO:0016020">
    <property type="term" value="C:membrane"/>
    <property type="evidence" value="ECO:0007669"/>
    <property type="project" value="UniProtKB-SubCell"/>
</dbReference>
<organism evidence="7 8">
    <name type="scientific">Mesorhizobium tianshanense</name>
    <dbReference type="NCBI Taxonomy" id="39844"/>
    <lineage>
        <taxon>Bacteria</taxon>
        <taxon>Pseudomonadati</taxon>
        <taxon>Pseudomonadota</taxon>
        <taxon>Alphaproteobacteria</taxon>
        <taxon>Hyphomicrobiales</taxon>
        <taxon>Phyllobacteriaceae</taxon>
        <taxon>Mesorhizobium</taxon>
    </lineage>
</organism>
<dbReference type="Proteomes" id="UP000317122">
    <property type="component" value="Unassembled WGS sequence"/>
</dbReference>
<dbReference type="EMBL" id="VLKT01000004">
    <property type="protein sequence ID" value="TWI42056.1"/>
    <property type="molecule type" value="Genomic_DNA"/>
</dbReference>
<evidence type="ECO:0000256" key="6">
    <source>
        <dbReference type="SAM" id="Phobius"/>
    </source>
</evidence>
<evidence type="ECO:0000256" key="4">
    <source>
        <dbReference type="ARBA" id="ARBA00022989"/>
    </source>
</evidence>
<keyword evidence="4 6" id="KW-1133">Transmembrane helix</keyword>
<keyword evidence="8" id="KW-1185">Reference proteome</keyword>
<dbReference type="InterPro" id="IPR038330">
    <property type="entry name" value="TspO/MBR-related_sf"/>
</dbReference>
<feature type="transmembrane region" description="Helical" evidence="6">
    <location>
        <begin position="95"/>
        <end position="116"/>
    </location>
</feature>
<dbReference type="Pfam" id="PF03073">
    <property type="entry name" value="TspO_MBR"/>
    <property type="match status" value="1"/>
</dbReference>
<evidence type="ECO:0000256" key="5">
    <source>
        <dbReference type="ARBA" id="ARBA00023136"/>
    </source>
</evidence>
<feature type="transmembrane region" description="Helical" evidence="6">
    <location>
        <begin position="123"/>
        <end position="144"/>
    </location>
</feature>
<evidence type="ECO:0000256" key="2">
    <source>
        <dbReference type="ARBA" id="ARBA00007524"/>
    </source>
</evidence>
<comment type="caution">
    <text evidence="7">The sequence shown here is derived from an EMBL/GenBank/DDBJ whole genome shotgun (WGS) entry which is preliminary data.</text>
</comment>
<dbReference type="PANTHER" id="PTHR10057">
    <property type="entry name" value="PERIPHERAL-TYPE BENZODIAZEPINE RECEPTOR"/>
    <property type="match status" value="1"/>
</dbReference>
<sequence length="157" mass="17173">MLIAFGAASFGAAATGTIFRPGNWYKQLDKPLWRPPDWLFAPVWTVLYVSIALSGWLVWREAGIAGAALPLGIYALQLLLNAAWTPIFFGLQRPGLALVEIVLLWGSIVATIVLFYPVSAAAAWLLIPYLAWLSFASALNFSIWRRIRANTAAKGAL</sequence>